<evidence type="ECO:0000256" key="13">
    <source>
        <dbReference type="ARBA" id="ARBA00034000"/>
    </source>
</evidence>
<evidence type="ECO:0000259" key="16">
    <source>
        <dbReference type="Pfam" id="PF03717"/>
    </source>
</evidence>
<evidence type="ECO:0000256" key="9">
    <source>
        <dbReference type="ARBA" id="ARBA00022984"/>
    </source>
</evidence>
<evidence type="ECO:0000256" key="10">
    <source>
        <dbReference type="ARBA" id="ARBA00022989"/>
    </source>
</evidence>
<evidence type="ECO:0000256" key="7">
    <source>
        <dbReference type="ARBA" id="ARBA00022692"/>
    </source>
</evidence>
<dbReference type="Proteomes" id="UP000321816">
    <property type="component" value="Chromosome"/>
</dbReference>
<dbReference type="GO" id="GO:0008360">
    <property type="term" value="P:regulation of cell shape"/>
    <property type="evidence" value="ECO:0007669"/>
    <property type="project" value="UniProtKB-KW"/>
</dbReference>
<dbReference type="RefSeq" id="WP_147802906.1">
    <property type="nucleotide sequence ID" value="NZ_CP144914.1"/>
</dbReference>
<sequence>MSEKTVYKSHISTRLNILFFIVFLLFSALILRLGMVQIVQGEEFGQQVSREISVSEPVEAPRGHMYDRYGNLLVGNELMLTVTYTNRNHSQEQLLDTAERLNAYITLDTENAASSFERDRREFWALNNEEEFEEKLTLEEQNAQGMDDTEAHTARIEAITEEELTSLTEEDLQVFMIWREFNSGYNDVPHKVLRGVEYEEAAQITENIEKLPGVDIIRDAARQYMYGESLKSIFGEVGSIPRESLDRYIAEGYVRNEEVGTSYLESEYESVLRGRDGSLENFTDSSGQTIRSPEQTEGARGKDLKLTFDMELQQRVNQIIEETLEERAENFEGDPRAYVVMMEPDTGEILSMAGSDNELNPFISGYEVGSSMKAASVLAGHDTGALPPGETIVDRPIRIGNHTISSVNNLGVVDDITALERSSNIYMVQVAMRIIDYTPGVSGSNWGNYARGFDVLRSYYAQLGLGVETGIDLPNEFTGVNGGIPDNPGNLLFLAFGQFDTYTPLQLAQYISTIANDGVRISPRVVSEILEPDPGGEELGTISHQFSPQILNTIDVDEEYFNRIQEGLYRVVNGDQGTARNFFQYVDEDVAGKTGTAQVFVDGESANNQTFVGYAPFEDPEVSFSVVVPGTGNSSGDGGIANIIATRSLEAYYDLKEERSGPQEPEGGPETEDPDESNEEAEEEEQE</sequence>
<feature type="domain" description="Penicillin-binding protein dimerisation" evidence="16">
    <location>
        <begin position="58"/>
        <end position="291"/>
    </location>
</feature>
<organism evidence="17 18">
    <name type="scientific">Alkalicoccus halolimnae</name>
    <dbReference type="NCBI Taxonomy" id="1667239"/>
    <lineage>
        <taxon>Bacteria</taxon>
        <taxon>Bacillati</taxon>
        <taxon>Bacillota</taxon>
        <taxon>Bacilli</taxon>
        <taxon>Bacillales</taxon>
        <taxon>Bacillaceae</taxon>
        <taxon>Alkalicoccus</taxon>
    </lineage>
</organism>
<dbReference type="AlphaFoldDB" id="A0A5C7F8P7"/>
<feature type="compositionally biased region" description="Acidic residues" evidence="14">
    <location>
        <begin position="667"/>
        <end position="687"/>
    </location>
</feature>
<keyword evidence="7" id="KW-0812">Transmembrane</keyword>
<dbReference type="GO" id="GO:0005886">
    <property type="term" value="C:plasma membrane"/>
    <property type="evidence" value="ECO:0007669"/>
    <property type="project" value="UniProtKB-SubCell"/>
</dbReference>
<dbReference type="InterPro" id="IPR001460">
    <property type="entry name" value="PCN-bd_Tpept"/>
</dbReference>
<feature type="compositionally biased region" description="Polar residues" evidence="14">
    <location>
        <begin position="280"/>
        <end position="295"/>
    </location>
</feature>
<feature type="region of interest" description="Disordered" evidence="14">
    <location>
        <begin position="279"/>
        <end position="302"/>
    </location>
</feature>
<dbReference type="InterPro" id="IPR005311">
    <property type="entry name" value="PBP_dimer"/>
</dbReference>
<evidence type="ECO:0000259" key="15">
    <source>
        <dbReference type="Pfam" id="PF00905"/>
    </source>
</evidence>
<dbReference type="Pfam" id="PF00905">
    <property type="entry name" value="Transpeptidase"/>
    <property type="match status" value="1"/>
</dbReference>
<dbReference type="GO" id="GO:0071555">
    <property type="term" value="P:cell wall organization"/>
    <property type="evidence" value="ECO:0007669"/>
    <property type="project" value="UniProtKB-KW"/>
</dbReference>
<comment type="subcellular location">
    <subcellularLocation>
        <location evidence="2">Cell membrane</location>
    </subcellularLocation>
    <subcellularLocation>
        <location evidence="1">Membrane</location>
        <topology evidence="1">Single-pass membrane protein</topology>
    </subcellularLocation>
</comment>
<dbReference type="Gene3D" id="1.10.10.1230">
    <property type="entry name" value="Penicillin-binding protein, N-terminal non-catalytic domain, head sub-domain"/>
    <property type="match status" value="1"/>
</dbReference>
<comment type="pathway">
    <text evidence="3">Cell wall biogenesis; peptidoglycan biosynthesis.</text>
</comment>
<dbReference type="GO" id="GO:0009252">
    <property type="term" value="P:peptidoglycan biosynthetic process"/>
    <property type="evidence" value="ECO:0007669"/>
    <property type="project" value="UniProtKB-UniPathway"/>
</dbReference>
<dbReference type="KEGG" id="ahal:FTX54_007205"/>
<name>A0A5C7F8P7_9BACI</name>
<dbReference type="PANTHER" id="PTHR30627:SF2">
    <property type="entry name" value="PEPTIDOGLYCAN D,D-TRANSPEPTIDASE MRDA"/>
    <property type="match status" value="1"/>
</dbReference>
<dbReference type="GO" id="GO:0009002">
    <property type="term" value="F:serine-type D-Ala-D-Ala carboxypeptidase activity"/>
    <property type="evidence" value="ECO:0007669"/>
    <property type="project" value="UniProtKB-EC"/>
</dbReference>
<evidence type="ECO:0000256" key="5">
    <source>
        <dbReference type="ARBA" id="ARBA00012448"/>
    </source>
</evidence>
<dbReference type="Pfam" id="PF03717">
    <property type="entry name" value="PBP_dimer"/>
    <property type="match status" value="1"/>
</dbReference>
<evidence type="ECO:0000256" key="14">
    <source>
        <dbReference type="SAM" id="MobiDB-lite"/>
    </source>
</evidence>
<evidence type="ECO:0000313" key="17">
    <source>
        <dbReference type="EMBL" id="WWD81323.1"/>
    </source>
</evidence>
<evidence type="ECO:0000256" key="6">
    <source>
        <dbReference type="ARBA" id="ARBA00022475"/>
    </source>
</evidence>
<dbReference type="Gene3D" id="3.40.710.10">
    <property type="entry name" value="DD-peptidase/beta-lactamase superfamily"/>
    <property type="match status" value="1"/>
</dbReference>
<dbReference type="InterPro" id="IPR012338">
    <property type="entry name" value="Beta-lactam/transpept-like"/>
</dbReference>
<evidence type="ECO:0000256" key="8">
    <source>
        <dbReference type="ARBA" id="ARBA00022960"/>
    </source>
</evidence>
<evidence type="ECO:0000256" key="11">
    <source>
        <dbReference type="ARBA" id="ARBA00023136"/>
    </source>
</evidence>
<dbReference type="SUPFAM" id="SSF56601">
    <property type="entry name" value="beta-lactamase/transpeptidase-like"/>
    <property type="match status" value="1"/>
</dbReference>
<keyword evidence="18" id="KW-1185">Reference proteome</keyword>
<dbReference type="GO" id="GO:0008658">
    <property type="term" value="F:penicillin binding"/>
    <property type="evidence" value="ECO:0007669"/>
    <property type="project" value="InterPro"/>
</dbReference>
<keyword evidence="12" id="KW-0961">Cell wall biogenesis/degradation</keyword>
<protein>
    <recommendedName>
        <fullName evidence="5">serine-type D-Ala-D-Ala carboxypeptidase</fullName>
        <ecNumber evidence="5">3.4.16.4</ecNumber>
    </recommendedName>
</protein>
<dbReference type="GO" id="GO:0071972">
    <property type="term" value="F:peptidoglycan L,D-transpeptidase activity"/>
    <property type="evidence" value="ECO:0007669"/>
    <property type="project" value="TreeGrafter"/>
</dbReference>
<evidence type="ECO:0000256" key="1">
    <source>
        <dbReference type="ARBA" id="ARBA00004167"/>
    </source>
</evidence>
<evidence type="ECO:0000256" key="2">
    <source>
        <dbReference type="ARBA" id="ARBA00004236"/>
    </source>
</evidence>
<gene>
    <name evidence="17" type="ORF">FTX54_007205</name>
</gene>
<keyword evidence="8" id="KW-0133">Cell shape</keyword>
<accession>A0A5C7F8P7</accession>
<dbReference type="PANTHER" id="PTHR30627">
    <property type="entry name" value="PEPTIDOGLYCAN D,D-TRANSPEPTIDASE"/>
    <property type="match status" value="1"/>
</dbReference>
<keyword evidence="6" id="KW-1003">Cell membrane</keyword>
<evidence type="ECO:0000256" key="12">
    <source>
        <dbReference type="ARBA" id="ARBA00023316"/>
    </source>
</evidence>
<keyword evidence="9" id="KW-0573">Peptidoglycan synthesis</keyword>
<evidence type="ECO:0000313" key="18">
    <source>
        <dbReference type="Proteomes" id="UP000321816"/>
    </source>
</evidence>
<dbReference type="Gene3D" id="3.90.1310.10">
    <property type="entry name" value="Penicillin-binding protein 2a (Domain 2)"/>
    <property type="match status" value="1"/>
</dbReference>
<dbReference type="InterPro" id="IPR050515">
    <property type="entry name" value="Beta-lactam/transpept"/>
</dbReference>
<comment type="similarity">
    <text evidence="4">Belongs to the transpeptidase family.</text>
</comment>
<dbReference type="EC" id="3.4.16.4" evidence="5"/>
<keyword evidence="11" id="KW-0472">Membrane</keyword>
<dbReference type="InterPro" id="IPR036138">
    <property type="entry name" value="PBP_dimer_sf"/>
</dbReference>
<comment type="catalytic activity">
    <reaction evidence="13">
        <text>Preferential cleavage: (Ac)2-L-Lys-D-Ala-|-D-Ala. Also transpeptidation of peptidyl-alanyl moieties that are N-acyl substituents of D-alanine.</text>
        <dbReference type="EC" id="3.4.16.4"/>
    </reaction>
</comment>
<feature type="domain" description="Penicillin-binding protein transpeptidase" evidence="15">
    <location>
        <begin position="338"/>
        <end position="648"/>
    </location>
</feature>
<evidence type="ECO:0000256" key="3">
    <source>
        <dbReference type="ARBA" id="ARBA00004752"/>
    </source>
</evidence>
<dbReference type="EMBL" id="CP144914">
    <property type="protein sequence ID" value="WWD81323.1"/>
    <property type="molecule type" value="Genomic_DNA"/>
</dbReference>
<proteinExistence type="inferred from homology"/>
<keyword evidence="10" id="KW-1133">Transmembrane helix</keyword>
<dbReference type="SUPFAM" id="SSF56519">
    <property type="entry name" value="Penicillin binding protein dimerisation domain"/>
    <property type="match status" value="1"/>
</dbReference>
<dbReference type="OrthoDB" id="9770103at2"/>
<feature type="region of interest" description="Disordered" evidence="14">
    <location>
        <begin position="654"/>
        <end position="687"/>
    </location>
</feature>
<reference evidence="17 18" key="1">
    <citation type="submission" date="2024-01" db="EMBL/GenBank/DDBJ databases">
        <title>Complete Genome Sequence of Alkalicoccus halolimnae BZ-SZ-XJ29T, a Moderately Halophilic Bacterium Isolated from a Salt Lake.</title>
        <authorList>
            <person name="Zhao B."/>
        </authorList>
    </citation>
    <scope>NUCLEOTIDE SEQUENCE [LARGE SCALE GENOMIC DNA]</scope>
    <source>
        <strain evidence="17 18">BZ-SZ-XJ29</strain>
    </source>
</reference>
<evidence type="ECO:0000256" key="4">
    <source>
        <dbReference type="ARBA" id="ARBA00007171"/>
    </source>
</evidence>